<feature type="transmembrane region" description="Helical" evidence="6">
    <location>
        <begin position="138"/>
        <end position="156"/>
    </location>
</feature>
<dbReference type="EMBL" id="PTIY01000001">
    <property type="protein sequence ID" value="PPK73729.1"/>
    <property type="molecule type" value="Genomic_DNA"/>
</dbReference>
<feature type="transmembrane region" description="Helical" evidence="6">
    <location>
        <begin position="360"/>
        <end position="380"/>
    </location>
</feature>
<dbReference type="RefSeq" id="WP_104422120.1">
    <property type="nucleotide sequence ID" value="NZ_PTIY01000001.1"/>
</dbReference>
<evidence type="ECO:0000313" key="7">
    <source>
        <dbReference type="EMBL" id="PPK73729.1"/>
    </source>
</evidence>
<comment type="caution">
    <text evidence="7">The sequence shown here is derived from an EMBL/GenBank/DDBJ whole genome shotgun (WGS) entry which is preliminary data.</text>
</comment>
<feature type="transmembrane region" description="Helical" evidence="6">
    <location>
        <begin position="450"/>
        <end position="473"/>
    </location>
</feature>
<feature type="transmembrane region" description="Helical" evidence="6">
    <location>
        <begin position="168"/>
        <end position="188"/>
    </location>
</feature>
<protein>
    <submittedName>
        <fullName evidence="7">O-antigen/teichoic acid export membrane protein</fullName>
    </submittedName>
</protein>
<dbReference type="PANTHER" id="PTHR30250">
    <property type="entry name" value="PST FAMILY PREDICTED COLANIC ACID TRANSPORTER"/>
    <property type="match status" value="1"/>
</dbReference>
<comment type="subcellular location">
    <subcellularLocation>
        <location evidence="1">Cell membrane</location>
        <topology evidence="1">Multi-pass membrane protein</topology>
    </subcellularLocation>
</comment>
<reference evidence="7 8" key="1">
    <citation type="submission" date="2018-02" db="EMBL/GenBank/DDBJ databases">
        <title>Subsurface microbial communities from deep shales in Ohio and West Virginia, USA.</title>
        <authorList>
            <person name="Wrighton K."/>
        </authorList>
    </citation>
    <scope>NUCLEOTIDE SEQUENCE [LARGE SCALE GENOMIC DNA]</scope>
    <source>
        <strain evidence="7 8">OWC-G53F</strain>
    </source>
</reference>
<accession>A0A2S6H8B3</accession>
<sequence>MLLIAIGRIAQFALLLLTLRLATSLLSPAEMGKISIVTATVAFFALLLLNPVGMFMNRRLHAWDLRGQATNYLMYFWRYLLIVNVFSALVLFALTGFNIWSPSINIYWLLLLVCGNLIFGTINQVVIPGLNLLGHRGWFSVLAVATTATSLIFAVVLVREVSPNAENWLSGLLIGQLIVGLIGKRIFFGKLQRANPKSNRLPKLSHSHIQSFLGFAWPVAIAVGLGWIQSQGYRYLMEERLGLIELGLFVAGYGISAGLIAGFESIFTTYFQPKFYKRISNDNINEQYHAWIEYSQSILPSLLLTSILIMATAPELTQLLLGSDFKLSTQFVVWGALAELARISTAVFGMAAHARMNTKLLLLPNLVGAAMSILLIWYLTPVYGSHGIGFGLAFSSMVTLLLTIYITKNHLSVVLPLKLFVKSAIMGAVLFVMAKILSQLLDYDGSHLFAFIRLCVIGLLFLLFQYSMLLPVLRREAVISHN</sequence>
<organism evidence="7 8">
    <name type="scientific">Methylobacter tundripaludum</name>
    <dbReference type="NCBI Taxonomy" id="173365"/>
    <lineage>
        <taxon>Bacteria</taxon>
        <taxon>Pseudomonadati</taxon>
        <taxon>Pseudomonadota</taxon>
        <taxon>Gammaproteobacteria</taxon>
        <taxon>Methylococcales</taxon>
        <taxon>Methylococcaceae</taxon>
        <taxon>Methylobacter</taxon>
    </lineage>
</organism>
<proteinExistence type="predicted"/>
<dbReference type="PANTHER" id="PTHR30250:SF11">
    <property type="entry name" value="O-ANTIGEN TRANSPORTER-RELATED"/>
    <property type="match status" value="1"/>
</dbReference>
<feature type="transmembrane region" description="Helical" evidence="6">
    <location>
        <begin position="248"/>
        <end position="271"/>
    </location>
</feature>
<feature type="transmembrane region" description="Helical" evidence="6">
    <location>
        <begin position="106"/>
        <end position="126"/>
    </location>
</feature>
<keyword evidence="2" id="KW-1003">Cell membrane</keyword>
<gene>
    <name evidence="7" type="ORF">B0F88_101259</name>
</gene>
<keyword evidence="8" id="KW-1185">Reference proteome</keyword>
<evidence type="ECO:0000256" key="3">
    <source>
        <dbReference type="ARBA" id="ARBA00022692"/>
    </source>
</evidence>
<feature type="transmembrane region" description="Helical" evidence="6">
    <location>
        <begin position="209"/>
        <end position="228"/>
    </location>
</feature>
<keyword evidence="3 6" id="KW-0812">Transmembrane</keyword>
<keyword evidence="4 6" id="KW-1133">Transmembrane helix</keyword>
<evidence type="ECO:0000256" key="1">
    <source>
        <dbReference type="ARBA" id="ARBA00004651"/>
    </source>
</evidence>
<feature type="transmembrane region" description="Helical" evidence="6">
    <location>
        <begin position="386"/>
        <end position="407"/>
    </location>
</feature>
<feature type="transmembrane region" description="Helical" evidence="6">
    <location>
        <begin position="419"/>
        <end position="438"/>
    </location>
</feature>
<dbReference type="Proteomes" id="UP000238071">
    <property type="component" value="Unassembled WGS sequence"/>
</dbReference>
<keyword evidence="5 6" id="KW-0472">Membrane</keyword>
<name>A0A2S6H8B3_9GAMM</name>
<dbReference type="GO" id="GO:0005886">
    <property type="term" value="C:plasma membrane"/>
    <property type="evidence" value="ECO:0007669"/>
    <property type="project" value="UniProtKB-SubCell"/>
</dbReference>
<evidence type="ECO:0000313" key="8">
    <source>
        <dbReference type="Proteomes" id="UP000238071"/>
    </source>
</evidence>
<evidence type="ECO:0000256" key="5">
    <source>
        <dbReference type="ARBA" id="ARBA00023136"/>
    </source>
</evidence>
<evidence type="ECO:0000256" key="4">
    <source>
        <dbReference type="ARBA" id="ARBA00022989"/>
    </source>
</evidence>
<dbReference type="InterPro" id="IPR050833">
    <property type="entry name" value="Poly_Biosynth_Transport"/>
</dbReference>
<dbReference type="OrthoDB" id="7107952at2"/>
<feature type="transmembrane region" description="Helical" evidence="6">
    <location>
        <begin position="76"/>
        <end position="100"/>
    </location>
</feature>
<feature type="transmembrane region" description="Helical" evidence="6">
    <location>
        <begin position="34"/>
        <end position="55"/>
    </location>
</feature>
<evidence type="ECO:0000256" key="6">
    <source>
        <dbReference type="SAM" id="Phobius"/>
    </source>
</evidence>
<dbReference type="AlphaFoldDB" id="A0A2S6H8B3"/>
<evidence type="ECO:0000256" key="2">
    <source>
        <dbReference type="ARBA" id="ARBA00022475"/>
    </source>
</evidence>
<feature type="transmembrane region" description="Helical" evidence="6">
    <location>
        <begin position="331"/>
        <end position="353"/>
    </location>
</feature>